<dbReference type="EMBL" id="OU503055">
    <property type="protein sequence ID" value="CAI9784322.1"/>
    <property type="molecule type" value="Genomic_DNA"/>
</dbReference>
<gene>
    <name evidence="3" type="ORF">FPE_LOCUS31752</name>
</gene>
<dbReference type="InterPro" id="IPR050316">
    <property type="entry name" value="Tyrosinase/Hemocyanin"/>
</dbReference>
<feature type="domain" description="Tyrosinase copper-binding" evidence="2">
    <location>
        <begin position="9"/>
        <end position="133"/>
    </location>
</feature>
<accession>A0AAD2A9Z9</accession>
<dbReference type="AlphaFoldDB" id="A0AAD2A9Z9"/>
<dbReference type="SUPFAM" id="SSF48056">
    <property type="entry name" value="Di-copper centre-containing domain"/>
    <property type="match status" value="1"/>
</dbReference>
<dbReference type="PANTHER" id="PTHR11474:SF123">
    <property type="entry name" value="CATECHOL OXIDASE"/>
    <property type="match status" value="1"/>
</dbReference>
<dbReference type="Pfam" id="PF00264">
    <property type="entry name" value="Tyrosinase"/>
    <property type="match status" value="1"/>
</dbReference>
<dbReference type="InterPro" id="IPR002227">
    <property type="entry name" value="Tyrosinase_Cu-bd"/>
</dbReference>
<protein>
    <recommendedName>
        <fullName evidence="2">Tyrosinase copper-binding domain-containing protein</fullName>
    </recommendedName>
</protein>
<evidence type="ECO:0000259" key="2">
    <source>
        <dbReference type="Pfam" id="PF00264"/>
    </source>
</evidence>
<dbReference type="Gene3D" id="1.10.1280.10">
    <property type="entry name" value="Di-copper center containing domain from catechol oxidase"/>
    <property type="match status" value="1"/>
</dbReference>
<evidence type="ECO:0000313" key="4">
    <source>
        <dbReference type="Proteomes" id="UP000834106"/>
    </source>
</evidence>
<dbReference type="GO" id="GO:0046872">
    <property type="term" value="F:metal ion binding"/>
    <property type="evidence" value="ECO:0007669"/>
    <property type="project" value="UniProtKB-KW"/>
</dbReference>
<keyword evidence="4" id="KW-1185">Reference proteome</keyword>
<organism evidence="3 4">
    <name type="scientific">Fraxinus pennsylvanica</name>
    <dbReference type="NCBI Taxonomy" id="56036"/>
    <lineage>
        <taxon>Eukaryota</taxon>
        <taxon>Viridiplantae</taxon>
        <taxon>Streptophyta</taxon>
        <taxon>Embryophyta</taxon>
        <taxon>Tracheophyta</taxon>
        <taxon>Spermatophyta</taxon>
        <taxon>Magnoliopsida</taxon>
        <taxon>eudicotyledons</taxon>
        <taxon>Gunneridae</taxon>
        <taxon>Pentapetalae</taxon>
        <taxon>asterids</taxon>
        <taxon>lamiids</taxon>
        <taxon>Lamiales</taxon>
        <taxon>Oleaceae</taxon>
        <taxon>Oleeae</taxon>
        <taxon>Fraxinus</taxon>
    </lineage>
</organism>
<proteinExistence type="predicted"/>
<dbReference type="GO" id="GO:0016491">
    <property type="term" value="F:oxidoreductase activity"/>
    <property type="evidence" value="ECO:0007669"/>
    <property type="project" value="InterPro"/>
</dbReference>
<evidence type="ECO:0000256" key="1">
    <source>
        <dbReference type="ARBA" id="ARBA00022723"/>
    </source>
</evidence>
<dbReference type="PANTHER" id="PTHR11474">
    <property type="entry name" value="TYROSINASE FAMILY MEMBER"/>
    <property type="match status" value="1"/>
</dbReference>
<keyword evidence="1" id="KW-0479">Metal-binding</keyword>
<dbReference type="Proteomes" id="UP000834106">
    <property type="component" value="Chromosome 20"/>
</dbReference>
<dbReference type="InterPro" id="IPR008922">
    <property type="entry name" value="Di-copper_centre_dom_sf"/>
</dbReference>
<reference evidence="3" key="1">
    <citation type="submission" date="2023-05" db="EMBL/GenBank/DDBJ databases">
        <authorList>
            <person name="Huff M."/>
        </authorList>
    </citation>
    <scope>NUCLEOTIDE SEQUENCE</scope>
</reference>
<sequence>MTVPSMFTDSTSPLYNAKLNSTNMPPTAIDLGLTGATDDLQKVVNNLKIMYSEMVHSVNIVEDFIGKPYLERSATDPGPGSSERGSHVAVQVFVGDPKQPTFEDMGNFYSAGRDLLFYCHHANVDRMWTLWRELK</sequence>
<evidence type="ECO:0000313" key="3">
    <source>
        <dbReference type="EMBL" id="CAI9784322.1"/>
    </source>
</evidence>
<name>A0AAD2A9Z9_9LAMI</name>